<dbReference type="InterPro" id="IPR050492">
    <property type="entry name" value="Bact_metal-bind_prot9"/>
</dbReference>
<feature type="region of interest" description="Disordered" evidence="5">
    <location>
        <begin position="35"/>
        <end position="57"/>
    </location>
</feature>
<feature type="chain" id="PRO_5047211469" evidence="6">
    <location>
        <begin position="29"/>
        <end position="330"/>
    </location>
</feature>
<evidence type="ECO:0000313" key="7">
    <source>
        <dbReference type="EMBL" id="MBM9506197.1"/>
    </source>
</evidence>
<dbReference type="Gene3D" id="3.40.50.1980">
    <property type="entry name" value="Nitrogenase molybdenum iron protein domain"/>
    <property type="match status" value="1"/>
</dbReference>
<name>A0ABS2TTQ0_9ACTN</name>
<dbReference type="InterPro" id="IPR006127">
    <property type="entry name" value="ZnuA-like"/>
</dbReference>
<dbReference type="PANTHER" id="PTHR42953">
    <property type="entry name" value="HIGH-AFFINITY ZINC UPTAKE SYSTEM PROTEIN ZNUA-RELATED"/>
    <property type="match status" value="1"/>
</dbReference>
<keyword evidence="2" id="KW-0813">Transport</keyword>
<keyword evidence="4 6" id="KW-0732">Signal</keyword>
<evidence type="ECO:0000256" key="5">
    <source>
        <dbReference type="SAM" id="MobiDB-lite"/>
    </source>
</evidence>
<comment type="subcellular location">
    <subcellularLocation>
        <location evidence="1">Cell envelope</location>
    </subcellularLocation>
</comment>
<keyword evidence="3" id="KW-0479">Metal-binding</keyword>
<protein>
    <submittedName>
        <fullName evidence="7">Zinc ABC transporter substrate-binding protein</fullName>
    </submittedName>
</protein>
<keyword evidence="8" id="KW-1185">Reference proteome</keyword>
<dbReference type="EMBL" id="JADKYB010000008">
    <property type="protein sequence ID" value="MBM9506197.1"/>
    <property type="molecule type" value="Genomic_DNA"/>
</dbReference>
<reference evidence="7 8" key="1">
    <citation type="submission" date="2021-01" db="EMBL/GenBank/DDBJ databases">
        <title>Streptomyces acididurans sp. nov., isolated from a peat swamp forest soil.</title>
        <authorList>
            <person name="Chantavorakit T."/>
            <person name="Duangmal K."/>
        </authorList>
    </citation>
    <scope>NUCLEOTIDE SEQUENCE [LARGE SCALE GENOMIC DNA]</scope>
    <source>
        <strain evidence="7 8">KK5PA1</strain>
    </source>
</reference>
<dbReference type="PANTHER" id="PTHR42953:SF1">
    <property type="entry name" value="METAL-BINDING PROTEIN HI_0362-RELATED"/>
    <property type="match status" value="1"/>
</dbReference>
<proteinExistence type="predicted"/>
<sequence>MKAAPSRPTARRPLWSPALGCTAVLAAAALTACSTSSSSGSTADGKSGSSSSSGSGGGKVIQVVAAENFWGSIASQLGGGHVKVTSIIDNPDADPHDYEPTAADARTVAGAQYTIVNGIGYDAWAGKLLAAGAGSGRTDLNVGDLVGVKAGGNPHRWYSPADVHAVIERITADYKKLDPADSADFDTLKNTFETQTLGSYNRLVSQIRSKYAGTPIGASESIVSPLADGLGLKMLTPYSFLSAVSEGSDPTARDKALIDGQIKGKQIKVYVYNSQNATPDVQQQVKEAKAAGIPVATVTETLTPAGASFQDWQVRELTGLQKALAQATGK</sequence>
<dbReference type="RefSeq" id="WP_205358058.1">
    <property type="nucleotide sequence ID" value="NZ_JADKYB010000008.1"/>
</dbReference>
<dbReference type="PROSITE" id="PS51257">
    <property type="entry name" value="PROKAR_LIPOPROTEIN"/>
    <property type="match status" value="1"/>
</dbReference>
<evidence type="ECO:0000313" key="8">
    <source>
        <dbReference type="Proteomes" id="UP000749040"/>
    </source>
</evidence>
<dbReference type="SUPFAM" id="SSF53807">
    <property type="entry name" value="Helical backbone' metal receptor"/>
    <property type="match status" value="1"/>
</dbReference>
<organism evidence="7 8">
    <name type="scientific">Actinacidiphila acididurans</name>
    <dbReference type="NCBI Taxonomy" id="2784346"/>
    <lineage>
        <taxon>Bacteria</taxon>
        <taxon>Bacillati</taxon>
        <taxon>Actinomycetota</taxon>
        <taxon>Actinomycetes</taxon>
        <taxon>Kitasatosporales</taxon>
        <taxon>Streptomycetaceae</taxon>
        <taxon>Actinacidiphila</taxon>
    </lineage>
</organism>
<gene>
    <name evidence="7" type="ORF">ITX44_16890</name>
</gene>
<evidence type="ECO:0000256" key="6">
    <source>
        <dbReference type="SAM" id="SignalP"/>
    </source>
</evidence>
<dbReference type="Pfam" id="PF01297">
    <property type="entry name" value="ZnuA"/>
    <property type="match status" value="1"/>
</dbReference>
<feature type="signal peptide" evidence="6">
    <location>
        <begin position="1"/>
        <end position="28"/>
    </location>
</feature>
<accession>A0ABS2TTQ0</accession>
<feature type="compositionally biased region" description="Low complexity" evidence="5">
    <location>
        <begin position="35"/>
        <end position="53"/>
    </location>
</feature>
<evidence type="ECO:0000256" key="2">
    <source>
        <dbReference type="ARBA" id="ARBA00022448"/>
    </source>
</evidence>
<evidence type="ECO:0000256" key="1">
    <source>
        <dbReference type="ARBA" id="ARBA00004196"/>
    </source>
</evidence>
<evidence type="ECO:0000256" key="4">
    <source>
        <dbReference type="ARBA" id="ARBA00022729"/>
    </source>
</evidence>
<comment type="caution">
    <text evidence="7">The sequence shown here is derived from an EMBL/GenBank/DDBJ whole genome shotgun (WGS) entry which is preliminary data.</text>
</comment>
<evidence type="ECO:0000256" key="3">
    <source>
        <dbReference type="ARBA" id="ARBA00022723"/>
    </source>
</evidence>
<dbReference type="Proteomes" id="UP000749040">
    <property type="component" value="Unassembled WGS sequence"/>
</dbReference>